<dbReference type="AlphaFoldDB" id="A0A6M1LK38"/>
<gene>
    <name evidence="2" type="ORF">G3576_11700</name>
</gene>
<proteinExistence type="predicted"/>
<dbReference type="EMBL" id="JAAIKB010000004">
    <property type="protein sequence ID" value="NGM20680.1"/>
    <property type="molecule type" value="Genomic_DNA"/>
</dbReference>
<dbReference type="Proteomes" id="UP000475385">
    <property type="component" value="Unassembled WGS sequence"/>
</dbReference>
<evidence type="ECO:0000313" key="2">
    <source>
        <dbReference type="EMBL" id="NGM20680.1"/>
    </source>
</evidence>
<accession>A0A6M1LK38</accession>
<feature type="compositionally biased region" description="Polar residues" evidence="1">
    <location>
        <begin position="46"/>
        <end position="65"/>
    </location>
</feature>
<feature type="region of interest" description="Disordered" evidence="1">
    <location>
        <begin position="1"/>
        <end position="65"/>
    </location>
</feature>
<dbReference type="RefSeq" id="WP_164694590.1">
    <property type="nucleotide sequence ID" value="NZ_JAAIKB010000004.1"/>
</dbReference>
<evidence type="ECO:0000256" key="1">
    <source>
        <dbReference type="SAM" id="MobiDB-lite"/>
    </source>
</evidence>
<sequence length="65" mass="6968">MSNAKIPPVPPANQSPGGGNNPGGSPLPPNEAQANIDSKNRKVEQQGRQGNTHQNTRHQGYQQDR</sequence>
<comment type="caution">
    <text evidence="2">The sequence shown here is derived from an EMBL/GenBank/DDBJ whole genome shotgun (WGS) entry which is preliminary data.</text>
</comment>
<keyword evidence="3" id="KW-1185">Reference proteome</keyword>
<name>A0A6M1LK38_9PROT</name>
<evidence type="ECO:0000313" key="3">
    <source>
        <dbReference type="Proteomes" id="UP000475385"/>
    </source>
</evidence>
<reference evidence="2 3" key="1">
    <citation type="submission" date="2020-03" db="EMBL/GenBank/DDBJ databases">
        <title>Roseomonas stagni sp. nov., isolated from pond water in Japan.</title>
        <authorList>
            <person name="Furuhata K."/>
            <person name="Miyamoto H."/>
            <person name="Goto K."/>
        </authorList>
    </citation>
    <scope>NUCLEOTIDE SEQUENCE [LARGE SCALE GENOMIC DNA]</scope>
    <source>
        <strain evidence="2 3">PeD5</strain>
    </source>
</reference>
<protein>
    <submittedName>
        <fullName evidence="2">Uncharacterized protein</fullName>
    </submittedName>
</protein>
<organism evidence="2 3">
    <name type="scientific">Falsiroseomonas algicola</name>
    <dbReference type="NCBI Taxonomy" id="2716930"/>
    <lineage>
        <taxon>Bacteria</taxon>
        <taxon>Pseudomonadati</taxon>
        <taxon>Pseudomonadota</taxon>
        <taxon>Alphaproteobacteria</taxon>
        <taxon>Acetobacterales</taxon>
        <taxon>Roseomonadaceae</taxon>
        <taxon>Falsiroseomonas</taxon>
    </lineage>
</organism>